<dbReference type="AlphaFoldDB" id="B0YDP7"/>
<dbReference type="Pfam" id="PF13883">
    <property type="entry name" value="CREG_beta-barrel"/>
    <property type="match status" value="1"/>
</dbReference>
<dbReference type="HOGENOM" id="CLU_056802_1_1_1"/>
<name>B0YDP7_ASPFC</name>
<organism evidence="3 4">
    <name type="scientific">Aspergillus fumigatus (strain CBS 144.89 / FGSC A1163 / CEA10)</name>
    <name type="common">Neosartorya fumigata</name>
    <dbReference type="NCBI Taxonomy" id="451804"/>
    <lineage>
        <taxon>Eukaryota</taxon>
        <taxon>Fungi</taxon>
        <taxon>Dikarya</taxon>
        <taxon>Ascomycota</taxon>
        <taxon>Pezizomycotina</taxon>
        <taxon>Eurotiomycetes</taxon>
        <taxon>Eurotiomycetidae</taxon>
        <taxon>Eurotiales</taxon>
        <taxon>Aspergillaceae</taxon>
        <taxon>Aspergillus</taxon>
        <taxon>Aspergillus subgen. Fumigati</taxon>
    </lineage>
</organism>
<proteinExistence type="predicted"/>
<evidence type="ECO:0000313" key="3">
    <source>
        <dbReference type="EMBL" id="EDP47781.1"/>
    </source>
</evidence>
<accession>B0YDP7</accession>
<sequence>MADGLSLEERPRLLRDPLSEAEYPPGSLNDRCKNERGLQQDDTTALTVQVETVGSTTVRSQKDCISPTSQSARVVSLENMGRATLFSALAFLAGHVLQATAIPSAFPQDNAVNQVLLSDSYQDQSVSSISAEDDAQNSDVIQIGESETMRAPSWFTSTLMARRLLALSTTGTVSTIFPDPLPGNSHAPPSVAGLPISLPEYIADCDEYLPADVSNGGNGDPTFLALHISTTFRNTAAGSNVSLAIDWWDHLNQTEPVAPGFPPSEAGLPRVTLIGYVEPFDTPLHRDIEAALEECYLSVHPDASAWLPGKPGAPHSSYWAKMVVEQVYWIGGFGGLQQIGWMNVTEWKGIRRVRSLPGVGDGRGWEDVRLPGEKE</sequence>
<dbReference type="Gene3D" id="2.30.110.10">
    <property type="entry name" value="Electron Transport, Fmn-binding Protein, Chain A"/>
    <property type="match status" value="1"/>
</dbReference>
<dbReference type="PANTHER" id="PTHR37273:SF1">
    <property type="entry name" value="ADL397C-AP"/>
    <property type="match status" value="1"/>
</dbReference>
<dbReference type="OrthoDB" id="2138282at2759"/>
<dbReference type="Proteomes" id="UP000001699">
    <property type="component" value="Unassembled WGS sequence"/>
</dbReference>
<feature type="region of interest" description="Disordered" evidence="1">
    <location>
        <begin position="1"/>
        <end position="27"/>
    </location>
</feature>
<evidence type="ECO:0000313" key="4">
    <source>
        <dbReference type="Proteomes" id="UP000001699"/>
    </source>
</evidence>
<dbReference type="PANTHER" id="PTHR37273">
    <property type="entry name" value="CHROMOSOME 8, WHOLE GENOME SHOTGUN SEQUENCE"/>
    <property type="match status" value="1"/>
</dbReference>
<feature type="compositionally biased region" description="Basic and acidic residues" evidence="1">
    <location>
        <begin position="7"/>
        <end position="18"/>
    </location>
</feature>
<evidence type="ECO:0000256" key="1">
    <source>
        <dbReference type="SAM" id="MobiDB-lite"/>
    </source>
</evidence>
<dbReference type="VEuPathDB" id="FungiDB:AFUB_096330"/>
<dbReference type="InterPro" id="IPR012349">
    <property type="entry name" value="Split_barrel_FMN-bd"/>
</dbReference>
<reference evidence="3 4" key="1">
    <citation type="journal article" date="2008" name="PLoS Genet.">
        <title>Genomic islands in the pathogenic filamentous fungus Aspergillus fumigatus.</title>
        <authorList>
            <person name="Fedorova N.D."/>
            <person name="Khaldi N."/>
            <person name="Joardar V.S."/>
            <person name="Maiti R."/>
            <person name="Amedeo P."/>
            <person name="Anderson M.J."/>
            <person name="Crabtree J."/>
            <person name="Silva J.C."/>
            <person name="Badger J.H."/>
            <person name="Albarraq A."/>
            <person name="Angiuoli S."/>
            <person name="Bussey H."/>
            <person name="Bowyer P."/>
            <person name="Cotty P.J."/>
            <person name="Dyer P.S."/>
            <person name="Egan A."/>
            <person name="Galens K."/>
            <person name="Fraser-Liggett C.M."/>
            <person name="Haas B.J."/>
            <person name="Inman J.M."/>
            <person name="Kent R."/>
            <person name="Lemieux S."/>
            <person name="Malavazi I."/>
            <person name="Orvis J."/>
            <person name="Roemer T."/>
            <person name="Ronning C.M."/>
            <person name="Sundaram J.P."/>
            <person name="Sutton G."/>
            <person name="Turner G."/>
            <person name="Venter J.C."/>
            <person name="White O.R."/>
            <person name="Whitty B.R."/>
            <person name="Youngman P."/>
            <person name="Wolfe K.H."/>
            <person name="Goldman G.H."/>
            <person name="Wortman J.R."/>
            <person name="Jiang B."/>
            <person name="Denning D.W."/>
            <person name="Nierman W.C."/>
        </authorList>
    </citation>
    <scope>NUCLEOTIDE SEQUENCE [LARGE SCALE GENOMIC DNA]</scope>
    <source>
        <strain evidence="4">CBS 144.89 / FGSC A1163 / CEA10</strain>
    </source>
</reference>
<dbReference type="SUPFAM" id="SSF50475">
    <property type="entry name" value="FMN-binding split barrel"/>
    <property type="match status" value="1"/>
</dbReference>
<dbReference type="PhylomeDB" id="B0YDP7"/>
<protein>
    <recommendedName>
        <fullName evidence="2">CREG-like beta-barrel domain-containing protein</fullName>
    </recommendedName>
</protein>
<gene>
    <name evidence="3" type="ORF">AFUB_096330</name>
</gene>
<evidence type="ECO:0000259" key="2">
    <source>
        <dbReference type="Pfam" id="PF13883"/>
    </source>
</evidence>
<dbReference type="EMBL" id="DS499602">
    <property type="protein sequence ID" value="EDP47781.1"/>
    <property type="molecule type" value="Genomic_DNA"/>
</dbReference>
<dbReference type="InterPro" id="IPR055343">
    <property type="entry name" value="CREG_beta-barrel"/>
</dbReference>
<keyword evidence="4" id="KW-1185">Reference proteome</keyword>
<feature type="domain" description="CREG-like beta-barrel" evidence="2">
    <location>
        <begin position="160"/>
        <end position="346"/>
    </location>
</feature>